<evidence type="ECO:0000256" key="5">
    <source>
        <dbReference type="ARBA" id="ARBA00031913"/>
    </source>
</evidence>
<accession>A0ABY6LEB2</accession>
<dbReference type="NCBIfam" id="TIGR00040">
    <property type="entry name" value="yfcE"/>
    <property type="match status" value="1"/>
</dbReference>
<dbReference type="InterPro" id="IPR000979">
    <property type="entry name" value="Phosphodiesterase_MJ0936/Vps29"/>
</dbReference>
<evidence type="ECO:0000313" key="10">
    <source>
        <dbReference type="Proteomes" id="UP001235939"/>
    </source>
</evidence>
<sequence>MVKMCWHLVTVFFLLYVVAEEPKPDPDDDIIVTFNKDQMCKDHNGDVSIFSLDACVIRCLNQMVKMCWHLVTVFFLLYVVAEELKPDPDDGIIVTFNKDQMCKDHNGDVSIFSLDACVIRCLRCPGLPEKFKKLLVPGRIQHILCTGNLCTRDTLDYLRTLASDVHVVRGDFDDNLNYPEQKVVTIGQFRVGLCHGHQVVPWGDGDSLALLGRQLDVDILISGHTHCFKAFEHEGRFYLNPGSATGAYSPLHSSIVPSFVLMDIQATTVVIYIYQMIDDDVKVEKMEYKKP</sequence>
<dbReference type="Proteomes" id="UP001235939">
    <property type="component" value="Chromosome 17"/>
</dbReference>
<feature type="chain" id="PRO_5045858327" description="Vacuolar protein sorting-associated protein 29" evidence="7">
    <location>
        <begin position="20"/>
        <end position="291"/>
    </location>
</feature>
<evidence type="ECO:0000256" key="4">
    <source>
        <dbReference type="ARBA" id="ARBA00022927"/>
    </source>
</evidence>
<dbReference type="InterPro" id="IPR024654">
    <property type="entry name" value="Calcineurin-like_PHP_lpxH"/>
</dbReference>
<organism evidence="9 10">
    <name type="scientific">Cordylochernes scorpioides</name>
    <dbReference type="NCBI Taxonomy" id="51811"/>
    <lineage>
        <taxon>Eukaryota</taxon>
        <taxon>Metazoa</taxon>
        <taxon>Ecdysozoa</taxon>
        <taxon>Arthropoda</taxon>
        <taxon>Chelicerata</taxon>
        <taxon>Arachnida</taxon>
        <taxon>Pseudoscorpiones</taxon>
        <taxon>Cheliferoidea</taxon>
        <taxon>Chernetidae</taxon>
        <taxon>Cordylochernes</taxon>
    </lineage>
</organism>
<keyword evidence="4 6" id="KW-0653">Protein transport</keyword>
<dbReference type="CDD" id="cd07394">
    <property type="entry name" value="MPP_Vps29"/>
    <property type="match status" value="1"/>
</dbReference>
<evidence type="ECO:0000256" key="2">
    <source>
        <dbReference type="ARBA" id="ARBA00017767"/>
    </source>
</evidence>
<keyword evidence="3 6" id="KW-0813">Transport</keyword>
<keyword evidence="7" id="KW-0732">Signal</keyword>
<keyword evidence="10" id="KW-1185">Reference proteome</keyword>
<comment type="similarity">
    <text evidence="1 6">Belongs to the VPS29 family.</text>
</comment>
<feature type="signal peptide" evidence="7">
    <location>
        <begin position="1"/>
        <end position="19"/>
    </location>
</feature>
<evidence type="ECO:0000256" key="3">
    <source>
        <dbReference type="ARBA" id="ARBA00022448"/>
    </source>
</evidence>
<evidence type="ECO:0000259" key="8">
    <source>
        <dbReference type="Pfam" id="PF12850"/>
    </source>
</evidence>
<evidence type="ECO:0000256" key="1">
    <source>
        <dbReference type="ARBA" id="ARBA00005945"/>
    </source>
</evidence>
<evidence type="ECO:0000256" key="7">
    <source>
        <dbReference type="SAM" id="SignalP"/>
    </source>
</evidence>
<dbReference type="InterPro" id="IPR028661">
    <property type="entry name" value="Vps29"/>
</dbReference>
<protein>
    <recommendedName>
        <fullName evidence="2 6">Vacuolar protein sorting-associated protein 29</fullName>
    </recommendedName>
    <alternativeName>
        <fullName evidence="5 6">Vesicle protein sorting 29</fullName>
    </alternativeName>
</protein>
<proteinExistence type="inferred from homology"/>
<reference evidence="9 10" key="1">
    <citation type="submission" date="2022-01" db="EMBL/GenBank/DDBJ databases">
        <title>A chromosomal length assembly of Cordylochernes scorpioides.</title>
        <authorList>
            <person name="Zeh D."/>
            <person name="Zeh J."/>
        </authorList>
    </citation>
    <scope>NUCLEOTIDE SEQUENCE [LARGE SCALE GENOMIC DNA]</scope>
    <source>
        <strain evidence="9">IN4F17</strain>
        <tissue evidence="9">Whole Body</tissue>
    </source>
</reference>
<name>A0ABY6LEB2_9ARAC</name>
<gene>
    <name evidence="9" type="ORF">LAZ67_17003000</name>
</gene>
<dbReference type="Pfam" id="PF12850">
    <property type="entry name" value="Metallophos_2"/>
    <property type="match status" value="1"/>
</dbReference>
<comment type="function">
    <text evidence="6">Component of the commander complex that is essential for endosomal recycling of transmembrane cargos; the commander complex is composed of the Csubcomplex and the retriever subcomplex. Component of the retriever complex, which is a heterotrimeric complex related to retromer cargo-selective complex (CSC) and essential for retromer-independent retrieval and recycling of numerous cargos. Component of the retromer cargo-selective complex (CSC). The CSC is believed to be the core functional component of retromer or respective retromer complex variants acting to prevent missorting of selected transmembrane cargo proteins into the lysosomal degradation pathway. In the endosomes, retriever complex drives the retrieval and recycling of NxxY-motif-containing cargo proteins by coupling to snx17, a cargo essential for the homeostatic maintenance of numerous cell surface proteins associated with processes that include cell migration, cell adhesion, nutrient supply and cell signaling. The recruitment of the retriever complex to the endosomal membrane involves Cand WASH complexes.</text>
</comment>
<dbReference type="EMBL" id="CP092879">
    <property type="protein sequence ID" value="UYV79526.1"/>
    <property type="molecule type" value="Genomic_DNA"/>
</dbReference>
<evidence type="ECO:0000256" key="6">
    <source>
        <dbReference type="RuleBase" id="RU362040"/>
    </source>
</evidence>
<evidence type="ECO:0000313" key="9">
    <source>
        <dbReference type="EMBL" id="UYV79526.1"/>
    </source>
</evidence>
<dbReference type="InterPro" id="IPR029052">
    <property type="entry name" value="Metallo-depent_PP-like"/>
</dbReference>
<dbReference type="Gene3D" id="3.60.21.10">
    <property type="match status" value="1"/>
</dbReference>
<dbReference type="SUPFAM" id="SSF56300">
    <property type="entry name" value="Metallo-dependent phosphatases"/>
    <property type="match status" value="1"/>
</dbReference>
<dbReference type="PANTHER" id="PTHR11124">
    <property type="entry name" value="VACUOLAR SORTING PROTEIN VPS29"/>
    <property type="match status" value="1"/>
</dbReference>
<feature type="domain" description="Calcineurin-like phosphoesterase" evidence="8">
    <location>
        <begin position="128"/>
        <end position="265"/>
    </location>
</feature>